<accession>A0A0D9WGX8</accession>
<protein>
    <submittedName>
        <fullName evidence="2">Uncharacterized protein</fullName>
    </submittedName>
</protein>
<feature type="compositionally biased region" description="Low complexity" evidence="1">
    <location>
        <begin position="21"/>
        <end position="31"/>
    </location>
</feature>
<reference evidence="2" key="3">
    <citation type="submission" date="2015-04" db="UniProtKB">
        <authorList>
            <consortium name="EnsemblPlants"/>
        </authorList>
    </citation>
    <scope>IDENTIFICATION</scope>
</reference>
<dbReference type="EnsemblPlants" id="LPERR05G14040.1">
    <property type="protein sequence ID" value="LPERR05G14040.1"/>
    <property type="gene ID" value="LPERR05G14040"/>
</dbReference>
<evidence type="ECO:0000313" key="3">
    <source>
        <dbReference type="Proteomes" id="UP000032180"/>
    </source>
</evidence>
<dbReference type="PANTHER" id="PTHR35361">
    <property type="entry name" value="OS08G0443700 PROTEIN"/>
    <property type="match status" value="1"/>
</dbReference>
<dbReference type="Gramene" id="LPERR05G14040.1">
    <property type="protein sequence ID" value="LPERR05G14040.1"/>
    <property type="gene ID" value="LPERR05G14040"/>
</dbReference>
<reference evidence="2 3" key="1">
    <citation type="submission" date="2012-08" db="EMBL/GenBank/DDBJ databases">
        <title>Oryza genome evolution.</title>
        <authorList>
            <person name="Wing R.A."/>
        </authorList>
    </citation>
    <scope>NUCLEOTIDE SEQUENCE</scope>
</reference>
<organism evidence="2 3">
    <name type="scientific">Leersia perrieri</name>
    <dbReference type="NCBI Taxonomy" id="77586"/>
    <lineage>
        <taxon>Eukaryota</taxon>
        <taxon>Viridiplantae</taxon>
        <taxon>Streptophyta</taxon>
        <taxon>Embryophyta</taxon>
        <taxon>Tracheophyta</taxon>
        <taxon>Spermatophyta</taxon>
        <taxon>Magnoliopsida</taxon>
        <taxon>Liliopsida</taxon>
        <taxon>Poales</taxon>
        <taxon>Poaceae</taxon>
        <taxon>BOP clade</taxon>
        <taxon>Oryzoideae</taxon>
        <taxon>Oryzeae</taxon>
        <taxon>Oryzinae</taxon>
        <taxon>Leersia</taxon>
    </lineage>
</organism>
<name>A0A0D9WGX8_9ORYZ</name>
<keyword evidence="3" id="KW-1185">Reference proteome</keyword>
<evidence type="ECO:0000256" key="1">
    <source>
        <dbReference type="SAM" id="MobiDB-lite"/>
    </source>
</evidence>
<sequence>MTKRNRAYGSVDRIHNALYAAGSLASPSSAPKPGRADAVERWDAHKTSAGGEMTPPPLTKRCAAAGRGRSMCRADACDRWDSNRTSPGRSSASSSFSSSPSRSRNGSSSSSSPARSSSSTSGASSAERWDINKKPRVQASVLDGLKRSSAAMNMSLTTACAEFAGPSFVSPEPCMLPLPKFLMAR</sequence>
<evidence type="ECO:0000313" key="2">
    <source>
        <dbReference type="EnsemblPlants" id="LPERR05G14040.1"/>
    </source>
</evidence>
<feature type="compositionally biased region" description="Basic and acidic residues" evidence="1">
    <location>
        <begin position="34"/>
        <end position="46"/>
    </location>
</feature>
<dbReference type="PANTHER" id="PTHR35361:SF1">
    <property type="entry name" value="OS08G0443700 PROTEIN"/>
    <property type="match status" value="1"/>
</dbReference>
<dbReference type="AlphaFoldDB" id="A0A0D9WGX8"/>
<dbReference type="HOGENOM" id="CLU_079200_0_0_1"/>
<reference evidence="3" key="2">
    <citation type="submission" date="2013-12" db="EMBL/GenBank/DDBJ databases">
        <authorList>
            <person name="Yu Y."/>
            <person name="Lee S."/>
            <person name="de Baynast K."/>
            <person name="Wissotski M."/>
            <person name="Liu L."/>
            <person name="Talag J."/>
            <person name="Goicoechea J."/>
            <person name="Angelova A."/>
            <person name="Jetty R."/>
            <person name="Kudrna D."/>
            <person name="Golser W."/>
            <person name="Rivera L."/>
            <person name="Zhang J."/>
            <person name="Wing R."/>
        </authorList>
    </citation>
    <scope>NUCLEOTIDE SEQUENCE</scope>
</reference>
<feature type="region of interest" description="Disordered" evidence="1">
    <location>
        <begin position="21"/>
        <end position="132"/>
    </location>
</feature>
<dbReference type="Proteomes" id="UP000032180">
    <property type="component" value="Chromosome 5"/>
</dbReference>
<feature type="compositionally biased region" description="Low complexity" evidence="1">
    <location>
        <begin position="83"/>
        <end position="125"/>
    </location>
</feature>
<proteinExistence type="predicted"/>